<organism evidence="4 5">
    <name type="scientific">Zhihengliuella halotolerans</name>
    <dbReference type="NCBI Taxonomy" id="370736"/>
    <lineage>
        <taxon>Bacteria</taxon>
        <taxon>Bacillati</taxon>
        <taxon>Actinomycetota</taxon>
        <taxon>Actinomycetes</taxon>
        <taxon>Micrococcales</taxon>
        <taxon>Micrococcaceae</taxon>
        <taxon>Zhihengliuella</taxon>
    </lineage>
</organism>
<evidence type="ECO:0000313" key="5">
    <source>
        <dbReference type="Proteomes" id="UP000292685"/>
    </source>
</evidence>
<dbReference type="InterPro" id="IPR036597">
    <property type="entry name" value="Fido-like_dom_sf"/>
</dbReference>
<dbReference type="AlphaFoldDB" id="A0A4Q8AEW3"/>
<dbReference type="PANTHER" id="PTHR13504">
    <property type="entry name" value="FIDO DOMAIN-CONTAINING PROTEIN DDB_G0283145"/>
    <property type="match status" value="1"/>
</dbReference>
<gene>
    <name evidence="4" type="ORF">EV380_2336</name>
</gene>
<dbReference type="InterPro" id="IPR040198">
    <property type="entry name" value="Fido_containing"/>
</dbReference>
<dbReference type="Pfam" id="PF13784">
    <property type="entry name" value="Fic_N"/>
    <property type="match status" value="1"/>
</dbReference>
<dbReference type="GO" id="GO:0005524">
    <property type="term" value="F:ATP binding"/>
    <property type="evidence" value="ECO:0007669"/>
    <property type="project" value="UniProtKB-KW"/>
</dbReference>
<dbReference type="InterPro" id="IPR025758">
    <property type="entry name" value="Fic/DOC_N"/>
</dbReference>
<keyword evidence="2" id="KW-0067">ATP-binding</keyword>
<protein>
    <submittedName>
        <fullName evidence="4">Fic family protein</fullName>
    </submittedName>
</protein>
<name>A0A4Q8AEW3_9MICC</name>
<proteinExistence type="predicted"/>
<dbReference type="PANTHER" id="PTHR13504:SF38">
    <property type="entry name" value="FIDO DOMAIN-CONTAINING PROTEIN"/>
    <property type="match status" value="1"/>
</dbReference>
<reference evidence="4 5" key="1">
    <citation type="submission" date="2019-02" db="EMBL/GenBank/DDBJ databases">
        <title>Sequencing the genomes of 1000 actinobacteria strains.</title>
        <authorList>
            <person name="Klenk H.-P."/>
        </authorList>
    </citation>
    <scope>NUCLEOTIDE SEQUENCE [LARGE SCALE GENOMIC DNA]</scope>
    <source>
        <strain evidence="4 5">DSM 17364</strain>
    </source>
</reference>
<sequence>MGNPGGTLSLPVTPLGYEDHTWIAESDGMSSRAALAAGSGPYRSAVVPPISQLSVHLDGSMSADSEEAVAALASFDRYASSRLGSQSTTLGPMSAVLLRTESTSSSQIENLTVGARQLALAELDQSTSDNARVVVANVRAMEAALRLADALDLNAILTMHAELMAGQRGWEVHAGRLRERLVWVGRSAVSPRGASFIAPQPELVPAALADLTEFMRRDDLPVLVQTAIAHAQFETIHPFVDGNGRTGRALVHALLRAKNILTQTTAPVSAGLLRRTESYFEALTAYRSGDAAPIVAEFAGAARFAARTGEDLVDSLEDQLDAARRSMSSLRPQAAAWRVLPHLVAHPVINAHLVSRLLGTSGTTAQRALAQLTEAGVLSERSGLKRNRVWQHGGILGILDTYAAELTRR</sequence>
<keyword evidence="5" id="KW-1185">Reference proteome</keyword>
<evidence type="ECO:0000256" key="2">
    <source>
        <dbReference type="PIRSR" id="PIRSR640198-2"/>
    </source>
</evidence>
<evidence type="ECO:0000259" key="3">
    <source>
        <dbReference type="PROSITE" id="PS51459"/>
    </source>
</evidence>
<evidence type="ECO:0000256" key="1">
    <source>
        <dbReference type="PIRSR" id="PIRSR640198-1"/>
    </source>
</evidence>
<feature type="binding site" evidence="2">
    <location>
        <begin position="241"/>
        <end position="248"/>
    </location>
    <ligand>
        <name>ATP</name>
        <dbReference type="ChEBI" id="CHEBI:30616"/>
    </ligand>
</feature>
<dbReference type="OrthoDB" id="9813719at2"/>
<dbReference type="EMBL" id="SHLA01000001">
    <property type="protein sequence ID" value="RZU62734.1"/>
    <property type="molecule type" value="Genomic_DNA"/>
</dbReference>
<feature type="domain" description="Fido" evidence="3">
    <location>
        <begin position="151"/>
        <end position="301"/>
    </location>
</feature>
<dbReference type="InterPro" id="IPR003812">
    <property type="entry name" value="Fido"/>
</dbReference>
<dbReference type="PROSITE" id="PS51459">
    <property type="entry name" value="FIDO"/>
    <property type="match status" value="1"/>
</dbReference>
<dbReference type="Proteomes" id="UP000292685">
    <property type="component" value="Unassembled WGS sequence"/>
</dbReference>
<dbReference type="Pfam" id="PF02661">
    <property type="entry name" value="Fic"/>
    <property type="match status" value="1"/>
</dbReference>
<dbReference type="RefSeq" id="WP_130451268.1">
    <property type="nucleotide sequence ID" value="NZ_SHLA01000001.1"/>
</dbReference>
<accession>A0A4Q8AEW3</accession>
<evidence type="ECO:0000313" key="4">
    <source>
        <dbReference type="EMBL" id="RZU62734.1"/>
    </source>
</evidence>
<comment type="caution">
    <text evidence="4">The sequence shown here is derived from an EMBL/GenBank/DDBJ whole genome shotgun (WGS) entry which is preliminary data.</text>
</comment>
<dbReference type="Gene3D" id="1.10.3290.10">
    <property type="entry name" value="Fido-like domain"/>
    <property type="match status" value="1"/>
</dbReference>
<keyword evidence="2" id="KW-0547">Nucleotide-binding</keyword>
<feature type="active site" evidence="1">
    <location>
        <position position="237"/>
    </location>
</feature>
<dbReference type="SUPFAM" id="SSF140931">
    <property type="entry name" value="Fic-like"/>
    <property type="match status" value="1"/>
</dbReference>